<dbReference type="AlphaFoldDB" id="A0A086TI06"/>
<dbReference type="EMBL" id="JPKY01000001">
    <property type="protein sequence ID" value="KFH48988.1"/>
    <property type="molecule type" value="Genomic_DNA"/>
</dbReference>
<organism evidence="1 2">
    <name type="scientific">Hapsidospora chrysogenum (strain ATCC 11550 / CBS 779.69 / DSM 880 / IAM 14645 / JCM 23072 / IMI 49137)</name>
    <name type="common">Acremonium chrysogenum</name>
    <dbReference type="NCBI Taxonomy" id="857340"/>
    <lineage>
        <taxon>Eukaryota</taxon>
        <taxon>Fungi</taxon>
        <taxon>Dikarya</taxon>
        <taxon>Ascomycota</taxon>
        <taxon>Pezizomycotina</taxon>
        <taxon>Sordariomycetes</taxon>
        <taxon>Hypocreomycetidae</taxon>
        <taxon>Hypocreales</taxon>
        <taxon>Bionectriaceae</taxon>
        <taxon>Hapsidospora</taxon>
    </lineage>
</organism>
<dbReference type="Proteomes" id="UP000029964">
    <property type="component" value="Unassembled WGS sequence"/>
</dbReference>
<evidence type="ECO:0000313" key="2">
    <source>
        <dbReference type="Proteomes" id="UP000029964"/>
    </source>
</evidence>
<keyword evidence="2" id="KW-1185">Reference proteome</keyword>
<protein>
    <submittedName>
        <fullName evidence="1">Uncharacterized protein</fullName>
    </submittedName>
</protein>
<comment type="caution">
    <text evidence="1">The sequence shown here is derived from an EMBL/GenBank/DDBJ whole genome shotgun (WGS) entry which is preliminary data.</text>
</comment>
<gene>
    <name evidence="1" type="ORF">ACRE_000070</name>
</gene>
<name>A0A086TI06_HAPC1</name>
<dbReference type="OrthoDB" id="4415650at2759"/>
<accession>A0A086TI06</accession>
<proteinExistence type="predicted"/>
<dbReference type="HOGENOM" id="CLU_2210692_0_0_1"/>
<reference evidence="2" key="1">
    <citation type="journal article" date="2014" name="Genome Announc.">
        <title>Genome sequence and annotation of Acremonium chrysogenum, producer of the beta-lactam antibiotic cephalosporin C.</title>
        <authorList>
            <person name="Terfehr D."/>
            <person name="Dahlmann T.A."/>
            <person name="Specht T."/>
            <person name="Zadra I."/>
            <person name="Kuernsteiner H."/>
            <person name="Kueck U."/>
        </authorList>
    </citation>
    <scope>NUCLEOTIDE SEQUENCE [LARGE SCALE GENOMIC DNA]</scope>
    <source>
        <strain evidence="2">ATCC 11550 / CBS 779.69 / DSM 880 / IAM 14645 / JCM 23072 / IMI 49137</strain>
    </source>
</reference>
<evidence type="ECO:0000313" key="1">
    <source>
        <dbReference type="EMBL" id="KFH48988.1"/>
    </source>
</evidence>
<sequence length="110" mass="12638">MSTDPLIPLMINLDGQSRINQVVLVDEEVTTDFEALCTLLYEQFQPKIPEFYFESGERSITKLYVDWCTEGNPGYPRSTQIDDTNLRAVLRLIAARKGVDVVRVWLNEVE</sequence>